<comment type="caution">
    <text evidence="1">The sequence shown here is derived from an EMBL/GenBank/DDBJ whole genome shotgun (WGS) entry which is preliminary data.</text>
</comment>
<dbReference type="Proteomes" id="UP001500968">
    <property type="component" value="Unassembled WGS sequence"/>
</dbReference>
<accession>A0ABP7TYW6</accession>
<name>A0ABP7TYW6_9FLAO</name>
<evidence type="ECO:0000313" key="1">
    <source>
        <dbReference type="EMBL" id="GAA4033146.1"/>
    </source>
</evidence>
<keyword evidence="2" id="KW-1185">Reference proteome</keyword>
<gene>
    <name evidence="1" type="ORF">GCM10022386_16910</name>
</gene>
<evidence type="ECO:0000313" key="2">
    <source>
        <dbReference type="Proteomes" id="UP001500968"/>
    </source>
</evidence>
<dbReference type="EMBL" id="BAABCR010000015">
    <property type="protein sequence ID" value="GAA4033146.1"/>
    <property type="molecule type" value="Genomic_DNA"/>
</dbReference>
<sequence length="628" mass="71267">MIADDIYHTFSRMISQNSPLIKTYDMTTKNVHTFHIPVMGLAYTIDSPIRLAHYGISSVISITDDELIEKMRAFYSRKFSLPYREITQKCHDYRAERIKHYLNLVDTVVKDKFERFKIELAENKTTLDNYIAMLPNQSEFKKGLQNLVADGLTFKENIKNYLAEHFAPGSIDVNIMTKVDKENYDKNEPLPVEFNDAHASLRGFAESNLTSSVVLSAGMNPRLYSYFEHFPVFYPNADGQLQKKIILKVSDFRSAMIQGNFLAKKGLWVSEYRIESGLNCGGHAFATEGFLMGPILEEFKSKKEQLIQSAHELMVKALQAKNLPIPTQPLALKITAQGGVGTAEEHEFLLQHFDMDAVGWGSPFLLVPEATSVDEATRKLLAKAQEKDFYLSDISPLGVLFNTVKGMSNDFWKQKRINENKAGSSCPKKLLALSKEYNPQGMCTASKKYQDIKLAELEAQKDQLSESEIQQKQTKIFEKSCLCVGLANASYLENGMEVKGQQQGVVICPGPNLAYFDREVSLADMVKHIYGNANVLADNNRPHMFIKELKMYVDYLKNELEQFTDDFTSAQLKKWSAFKSNLLSGIAYYSDLFAQTDFFTQDKKHMQQQLQQCKAAVNRLEIPVLETA</sequence>
<organism evidence="1 2">
    <name type="scientific">Flavobacterium cheonhonense</name>
    <dbReference type="NCBI Taxonomy" id="706185"/>
    <lineage>
        <taxon>Bacteria</taxon>
        <taxon>Pseudomonadati</taxon>
        <taxon>Bacteroidota</taxon>
        <taxon>Flavobacteriia</taxon>
        <taxon>Flavobacteriales</taxon>
        <taxon>Flavobacteriaceae</taxon>
        <taxon>Flavobacterium</taxon>
    </lineage>
</organism>
<protein>
    <submittedName>
        <fullName evidence="1">Uncharacterized protein</fullName>
    </submittedName>
</protein>
<proteinExistence type="predicted"/>
<reference evidence="2" key="1">
    <citation type="journal article" date="2019" name="Int. J. Syst. Evol. Microbiol.">
        <title>The Global Catalogue of Microorganisms (GCM) 10K type strain sequencing project: providing services to taxonomists for standard genome sequencing and annotation.</title>
        <authorList>
            <consortium name="The Broad Institute Genomics Platform"/>
            <consortium name="The Broad Institute Genome Sequencing Center for Infectious Disease"/>
            <person name="Wu L."/>
            <person name="Ma J."/>
        </authorList>
    </citation>
    <scope>NUCLEOTIDE SEQUENCE [LARGE SCALE GENOMIC DNA]</scope>
    <source>
        <strain evidence="2">JCM 17064</strain>
    </source>
</reference>